<proteinExistence type="predicted"/>
<feature type="non-terminal residue" evidence="2">
    <location>
        <position position="110"/>
    </location>
</feature>
<sequence length="110" mass="12510">IHQKTLKQSTEFSIKTTQNESNTVHRSLFDAISSTQRATNMTSTQNLESDDKQRDFDTMLELKRRDAARPDSVSKKFLSTMGTFEDTSSNNPPSPSITTKTSEYRELLCQ</sequence>
<feature type="compositionally biased region" description="Low complexity" evidence="1">
    <location>
        <begin position="87"/>
        <end position="101"/>
    </location>
</feature>
<protein>
    <submittedName>
        <fullName evidence="2">Uncharacterized protein</fullName>
    </submittedName>
</protein>
<comment type="caution">
    <text evidence="2">The sequence shown here is derived from an EMBL/GenBank/DDBJ whole genome shotgun (WGS) entry which is preliminary data.</text>
</comment>
<feature type="non-terminal residue" evidence="2">
    <location>
        <position position="1"/>
    </location>
</feature>
<evidence type="ECO:0000313" key="2">
    <source>
        <dbReference type="EMBL" id="CAF4367229.1"/>
    </source>
</evidence>
<organism evidence="2 3">
    <name type="scientific">Adineta steineri</name>
    <dbReference type="NCBI Taxonomy" id="433720"/>
    <lineage>
        <taxon>Eukaryota</taxon>
        <taxon>Metazoa</taxon>
        <taxon>Spiralia</taxon>
        <taxon>Gnathifera</taxon>
        <taxon>Rotifera</taxon>
        <taxon>Eurotatoria</taxon>
        <taxon>Bdelloidea</taxon>
        <taxon>Adinetida</taxon>
        <taxon>Adinetidae</taxon>
        <taxon>Adineta</taxon>
    </lineage>
</organism>
<dbReference type="Proteomes" id="UP000663844">
    <property type="component" value="Unassembled WGS sequence"/>
</dbReference>
<dbReference type="AlphaFoldDB" id="A0A820M5M3"/>
<dbReference type="EMBL" id="CAJOAZ010022606">
    <property type="protein sequence ID" value="CAF4367229.1"/>
    <property type="molecule type" value="Genomic_DNA"/>
</dbReference>
<evidence type="ECO:0000313" key="3">
    <source>
        <dbReference type="Proteomes" id="UP000663844"/>
    </source>
</evidence>
<accession>A0A820M5M3</accession>
<feature type="region of interest" description="Disordered" evidence="1">
    <location>
        <begin position="1"/>
        <end position="20"/>
    </location>
</feature>
<gene>
    <name evidence="2" type="ORF">OXD698_LOCUS49640</name>
</gene>
<feature type="region of interest" description="Disordered" evidence="1">
    <location>
        <begin position="82"/>
        <end position="110"/>
    </location>
</feature>
<evidence type="ECO:0000256" key="1">
    <source>
        <dbReference type="SAM" id="MobiDB-lite"/>
    </source>
</evidence>
<name>A0A820M5M3_9BILA</name>
<feature type="region of interest" description="Disordered" evidence="1">
    <location>
        <begin position="34"/>
        <end position="54"/>
    </location>
</feature>
<reference evidence="2" key="1">
    <citation type="submission" date="2021-02" db="EMBL/GenBank/DDBJ databases">
        <authorList>
            <person name="Nowell W R."/>
        </authorList>
    </citation>
    <scope>NUCLEOTIDE SEQUENCE</scope>
</reference>
<feature type="compositionally biased region" description="Polar residues" evidence="1">
    <location>
        <begin position="34"/>
        <end position="47"/>
    </location>
</feature>